<keyword evidence="2" id="KW-1185">Reference proteome</keyword>
<gene>
    <name evidence="1" type="ORF">GALMADRAFT_1359327</name>
</gene>
<protein>
    <submittedName>
        <fullName evidence="1">Uncharacterized protein</fullName>
    </submittedName>
</protein>
<organism evidence="1 2">
    <name type="scientific">Galerina marginata (strain CBS 339.88)</name>
    <dbReference type="NCBI Taxonomy" id="685588"/>
    <lineage>
        <taxon>Eukaryota</taxon>
        <taxon>Fungi</taxon>
        <taxon>Dikarya</taxon>
        <taxon>Basidiomycota</taxon>
        <taxon>Agaricomycotina</taxon>
        <taxon>Agaricomycetes</taxon>
        <taxon>Agaricomycetidae</taxon>
        <taxon>Agaricales</taxon>
        <taxon>Agaricineae</taxon>
        <taxon>Strophariaceae</taxon>
        <taxon>Galerina</taxon>
    </lineage>
</organism>
<evidence type="ECO:0000313" key="1">
    <source>
        <dbReference type="EMBL" id="KDR66758.1"/>
    </source>
</evidence>
<dbReference type="HOGENOM" id="CLU_002907_1_0_1"/>
<dbReference type="EMBL" id="KL142420">
    <property type="protein sequence ID" value="KDR66758.1"/>
    <property type="molecule type" value="Genomic_DNA"/>
</dbReference>
<name>A0A067SJ00_GALM3</name>
<dbReference type="OrthoDB" id="3048541at2759"/>
<dbReference type="Proteomes" id="UP000027222">
    <property type="component" value="Unassembled WGS sequence"/>
</dbReference>
<accession>A0A067SJ00</accession>
<evidence type="ECO:0000313" key="2">
    <source>
        <dbReference type="Proteomes" id="UP000027222"/>
    </source>
</evidence>
<dbReference type="STRING" id="685588.A0A067SJ00"/>
<sequence length="1287" mass="143970">MAPGDPPEYKIPTESDIRPDGCVLCPKCHTYIKVGKVGIPNLVTRHMPSEQCNKNLKKWKADEIVKKTQQKANLFFTTRTAKVPPTVTAPPRIQSTVHSSSSTHVSQGPALSSSAAPVGCPVAIACLNKLRERIDTLDDSIEEAGLDHPLAGFSGDPRGCVLDGEDAWEKWDGPLNTILQKEPEDLRKLVVRGQRGLAGLHGFLHYLVLHHGIQGALIEGKVERLLSAMDDVMASKSENTTATALKTTPTGIPCPSNSTDSVGVSDKACIDVDALPDVQIISVTSKKKAVPVEQCATFDCEGVYIETPAGTSPYSAYPFELHKNMGDPWDCRIVESRLTVHARGCDKHVSEERKRCKQCEFLTQNASLLRIVDRMRDGIHQNAPFAYHGTGGLINILREKSSQVNSLRLRKLNDARKIVAKSGALEAHKDWIMAVGSGKVERVERLVRSAIAQKRGIRALLKMLDDAAQTVYRTRNYSEEDLLRARLMYRLGGGRVADIAYKSLALPSRRTVRRMSMIPPLISSPVRPTVSEVEANTVSSTTMISEILKSSSVVHQVLMFDEIKVEERPRWDDKTNNILGVCREHGGQASLHYTSKQEVDLLFEKIVDGHVHLASNATVGALGILSEDHRLYSAFPVLISGQCGKESGKDHSFLIRAAIEGTKVSRLRTICLASDGESRRGEAFAILTFKRQLDVSSPIYALLHQLPLMNLEVGDDDLTADKDFKHVFKRIRNLLLRVRGLKVHGIHILPSVIRSHLLENNISLSHVNSVLKPDDKQDVKLAYDLLHEIWCLPSLLSSSPARGPGFQDTREAFRTLGILFRNILMPYICIELSLSEQLIFLSSAAHMLIAMTHEDNAGTLLMPTQLYVDLMIMIKNVYFCVAKAQVDDPLGRFFLILLGTDRLEELFGILRTMVGNDSSVDIQQLVLRLVGTTEVSSILAQHPEWDRAPRHVDHIKPASWKGNVEVAKVNLKTCWLLGRQEIKTSVPRLDRVLQEIESKEDLNINILQPFGKHIVLAKRDLDDYDDTAEDFDNGLPNDSAALEVHPLATELEDAAAEEEPVEKYDPFFDHDGEQVWKARYMREVFKCLKDPESRDRLKRYARIPRYAIKNKTRLDLVESDEATSDIPSVKMNYPLATLLKCDGRLFLCVGEVIDLVFDSKSYEQLSVNLLSEPSAFVQFQILYLIPASIEDDPELKNDWRWSTKRGSSYRVPGRLVEPLNPDISTRTAGRPVYLFDSQTLRAIGSLLLERVTREDGKNIPEEERSPCFPYREENGKLFLLLKSMLIN</sequence>
<proteinExistence type="predicted"/>
<reference evidence="2" key="1">
    <citation type="journal article" date="2014" name="Proc. Natl. Acad. Sci. U.S.A.">
        <title>Extensive sampling of basidiomycete genomes demonstrates inadequacy of the white-rot/brown-rot paradigm for wood decay fungi.</title>
        <authorList>
            <person name="Riley R."/>
            <person name="Salamov A.A."/>
            <person name="Brown D.W."/>
            <person name="Nagy L.G."/>
            <person name="Floudas D."/>
            <person name="Held B.W."/>
            <person name="Levasseur A."/>
            <person name="Lombard V."/>
            <person name="Morin E."/>
            <person name="Otillar R."/>
            <person name="Lindquist E.A."/>
            <person name="Sun H."/>
            <person name="LaButti K.M."/>
            <person name="Schmutz J."/>
            <person name="Jabbour D."/>
            <person name="Luo H."/>
            <person name="Baker S.E."/>
            <person name="Pisabarro A.G."/>
            <person name="Walton J.D."/>
            <person name="Blanchette R.A."/>
            <person name="Henrissat B."/>
            <person name="Martin F."/>
            <person name="Cullen D."/>
            <person name="Hibbett D.S."/>
            <person name="Grigoriev I.V."/>
        </authorList>
    </citation>
    <scope>NUCLEOTIDE SEQUENCE [LARGE SCALE GENOMIC DNA]</scope>
    <source>
        <strain evidence="2">CBS 339.88</strain>
    </source>
</reference>